<dbReference type="Pfam" id="PF00013">
    <property type="entry name" value="KH_1"/>
    <property type="match status" value="3"/>
</dbReference>
<dbReference type="Proteomes" id="UP000604046">
    <property type="component" value="Unassembled WGS sequence"/>
</dbReference>
<dbReference type="InterPro" id="IPR004088">
    <property type="entry name" value="KH_dom_type_1"/>
</dbReference>
<dbReference type="SUPFAM" id="SSF54791">
    <property type="entry name" value="Eukaryotic type KH-domain (KH-domain type I)"/>
    <property type="match status" value="3"/>
</dbReference>
<evidence type="ECO:0000313" key="6">
    <source>
        <dbReference type="Proteomes" id="UP000604046"/>
    </source>
</evidence>
<gene>
    <name evidence="5" type="primary">BTR1</name>
    <name evidence="5" type="ORF">SNAT2548_LOCUS2496</name>
</gene>
<evidence type="ECO:0000313" key="5">
    <source>
        <dbReference type="EMBL" id="CAE6970611.1"/>
    </source>
</evidence>
<name>A0A812I126_9DINO</name>
<accession>A0A812I126</accession>
<feature type="domain" description="K Homology" evidence="4">
    <location>
        <begin position="29"/>
        <end position="103"/>
    </location>
</feature>
<keyword evidence="1" id="KW-0677">Repeat</keyword>
<dbReference type="EMBL" id="CAJNDS010000148">
    <property type="protein sequence ID" value="CAE6970611.1"/>
    <property type="molecule type" value="Genomic_DNA"/>
</dbReference>
<protein>
    <submittedName>
        <fullName evidence="5">BTR1 protein</fullName>
    </submittedName>
</protein>
<comment type="caution">
    <text evidence="5">The sequence shown here is derived from an EMBL/GenBank/DDBJ whole genome shotgun (WGS) entry which is preliminary data.</text>
</comment>
<evidence type="ECO:0000259" key="4">
    <source>
        <dbReference type="SMART" id="SM00322"/>
    </source>
</evidence>
<organism evidence="5 6">
    <name type="scientific">Symbiodinium natans</name>
    <dbReference type="NCBI Taxonomy" id="878477"/>
    <lineage>
        <taxon>Eukaryota</taxon>
        <taxon>Sar</taxon>
        <taxon>Alveolata</taxon>
        <taxon>Dinophyceae</taxon>
        <taxon>Suessiales</taxon>
        <taxon>Symbiodiniaceae</taxon>
        <taxon>Symbiodinium</taxon>
    </lineage>
</organism>
<dbReference type="SMART" id="SM00322">
    <property type="entry name" value="KH"/>
    <property type="match status" value="3"/>
</dbReference>
<feature type="domain" description="K Homology" evidence="4">
    <location>
        <begin position="119"/>
        <end position="191"/>
    </location>
</feature>
<dbReference type="InterPro" id="IPR004087">
    <property type="entry name" value="KH_dom"/>
</dbReference>
<dbReference type="PANTHER" id="PTHR10288">
    <property type="entry name" value="KH DOMAIN CONTAINING RNA BINDING PROTEIN"/>
    <property type="match status" value="1"/>
</dbReference>
<keyword evidence="6" id="KW-1185">Reference proteome</keyword>
<feature type="domain" description="K Homology" evidence="4">
    <location>
        <begin position="265"/>
        <end position="338"/>
    </location>
</feature>
<keyword evidence="2" id="KW-0694">RNA-binding</keyword>
<dbReference type="InterPro" id="IPR036612">
    <property type="entry name" value="KH_dom_type_1_sf"/>
</dbReference>
<evidence type="ECO:0000256" key="2">
    <source>
        <dbReference type="PROSITE-ProRule" id="PRU00117"/>
    </source>
</evidence>
<dbReference type="GO" id="GO:0003723">
    <property type="term" value="F:RNA binding"/>
    <property type="evidence" value="ECO:0007669"/>
    <property type="project" value="UniProtKB-UniRule"/>
</dbReference>
<dbReference type="OrthoDB" id="441329at2759"/>
<sequence>MAGQPAKRARVDSGYCISPHHAGELQRHGPRFLKMLVTNATAGILIGKGGSALKDLETNSGCCVKLSPSGTFYPGSGGYRVVGVSGHEDSVEQVLASVLEASFEAERHIAQKEGREVEDRVLAQVAMPFTSCGLVIGKSGAMQKEIGEKTGIMVKITPQGQNVVPNERIATLQGSLGSVIAAATQVFRLIQSDASLGTHMETPAEGGFAHFQPQVIEPWQPAPPPRAAATPRAVPPPRGDWSAMVSPPAAAKPFNSGTGDFGGGTPCSIFFEVTDSEAAHIIGKAGSYLQMVCQDTGAKVQLTKRGERVPGSDKRIVTVSGPIQTVHAAHGLLMQRAAEVVPQEQRAA</sequence>
<reference evidence="5" key="1">
    <citation type="submission" date="2021-02" db="EMBL/GenBank/DDBJ databases">
        <authorList>
            <person name="Dougan E. K."/>
            <person name="Rhodes N."/>
            <person name="Thang M."/>
            <person name="Chan C."/>
        </authorList>
    </citation>
    <scope>NUCLEOTIDE SEQUENCE</scope>
</reference>
<evidence type="ECO:0000256" key="3">
    <source>
        <dbReference type="SAM" id="MobiDB-lite"/>
    </source>
</evidence>
<proteinExistence type="predicted"/>
<dbReference type="Gene3D" id="3.30.1370.10">
    <property type="entry name" value="K Homology domain, type 1"/>
    <property type="match status" value="3"/>
</dbReference>
<feature type="region of interest" description="Disordered" evidence="3">
    <location>
        <begin position="221"/>
        <end position="243"/>
    </location>
</feature>
<evidence type="ECO:0000256" key="1">
    <source>
        <dbReference type="ARBA" id="ARBA00022737"/>
    </source>
</evidence>
<dbReference type="PROSITE" id="PS50084">
    <property type="entry name" value="KH_TYPE_1"/>
    <property type="match status" value="3"/>
</dbReference>
<dbReference type="AlphaFoldDB" id="A0A812I126"/>